<organism evidence="2 3">
    <name type="scientific">Peribacillus simplex</name>
    <dbReference type="NCBI Taxonomy" id="1478"/>
    <lineage>
        <taxon>Bacteria</taxon>
        <taxon>Bacillati</taxon>
        <taxon>Bacillota</taxon>
        <taxon>Bacilli</taxon>
        <taxon>Bacillales</taxon>
        <taxon>Bacillaceae</taxon>
        <taxon>Peribacillus</taxon>
    </lineage>
</organism>
<feature type="transmembrane region" description="Helical" evidence="1">
    <location>
        <begin position="22"/>
        <end position="41"/>
    </location>
</feature>
<comment type="caution">
    <text evidence="2">The sequence shown here is derived from an EMBL/GenBank/DDBJ whole genome shotgun (WGS) entry which is preliminary data.</text>
</comment>
<proteinExistence type="predicted"/>
<evidence type="ECO:0000313" key="3">
    <source>
        <dbReference type="Proteomes" id="UP000185829"/>
    </source>
</evidence>
<dbReference type="EMBL" id="FTMX01000004">
    <property type="protein sequence ID" value="SIR56190.1"/>
    <property type="molecule type" value="Genomic_DNA"/>
</dbReference>
<evidence type="ECO:0000313" key="2">
    <source>
        <dbReference type="EMBL" id="SIR56190.1"/>
    </source>
</evidence>
<sequence length="98" mass="10111">MAAVNGTDTAAVMAAVNGMDTAVVMAVVIGMDTVAVMAVVIGMDTVAVMAVVIGNTGIGFHVVEEYGFPDLGGLGFVGGEKRQLMAVSFFLLFLRFVH</sequence>
<gene>
    <name evidence="2" type="ORF">SAMN05878482_104270</name>
</gene>
<dbReference type="AlphaFoldDB" id="A0A9X8RAA6"/>
<protein>
    <submittedName>
        <fullName evidence="2">Uncharacterized protein</fullName>
    </submittedName>
</protein>
<accession>A0A9X8RAA6</accession>
<keyword evidence="1" id="KW-0812">Transmembrane</keyword>
<evidence type="ECO:0000256" key="1">
    <source>
        <dbReference type="SAM" id="Phobius"/>
    </source>
</evidence>
<keyword evidence="1" id="KW-0472">Membrane</keyword>
<name>A0A9X8RAA6_9BACI</name>
<reference evidence="2 3" key="1">
    <citation type="submission" date="2017-01" db="EMBL/GenBank/DDBJ databases">
        <authorList>
            <person name="Varghese N."/>
            <person name="Submissions S."/>
        </authorList>
    </citation>
    <scope>NUCLEOTIDE SEQUENCE [LARGE SCALE GENOMIC DNA]</scope>
    <source>
        <strain evidence="2 3">RUG2-6</strain>
    </source>
</reference>
<keyword evidence="1" id="KW-1133">Transmembrane helix</keyword>
<dbReference type="Proteomes" id="UP000185829">
    <property type="component" value="Unassembled WGS sequence"/>
</dbReference>